<evidence type="ECO:0000313" key="1">
    <source>
        <dbReference type="EMBL" id="KAG2462353.1"/>
    </source>
</evidence>
<evidence type="ECO:0000313" key="2">
    <source>
        <dbReference type="Proteomes" id="UP000886611"/>
    </source>
</evidence>
<feature type="non-terminal residue" evidence="1">
    <location>
        <position position="133"/>
    </location>
</feature>
<feature type="non-terminal residue" evidence="1">
    <location>
        <position position="1"/>
    </location>
</feature>
<sequence length="133" mass="15328">MIACGECRGEGRDVADHSMLNKLIVVDEVERISQAKSMGRWAFKRGLFIVIVGAEQLNTVARSMERYFVLHKLPNLKFLDARKVTRKEFEEAKTRGAFMKVVKPKDDKVRLNNSFGLKDNQIDLMMCPTLFYK</sequence>
<proteinExistence type="predicted"/>
<reference evidence="1 2" key="1">
    <citation type="journal article" date="2021" name="Cell">
        <title>Tracing the genetic footprints of vertebrate landing in non-teleost ray-finned fishes.</title>
        <authorList>
            <person name="Bi X."/>
            <person name="Wang K."/>
            <person name="Yang L."/>
            <person name="Pan H."/>
            <person name="Jiang H."/>
            <person name="Wei Q."/>
            <person name="Fang M."/>
            <person name="Yu H."/>
            <person name="Zhu C."/>
            <person name="Cai Y."/>
            <person name="He Y."/>
            <person name="Gan X."/>
            <person name="Zeng H."/>
            <person name="Yu D."/>
            <person name="Zhu Y."/>
            <person name="Jiang H."/>
            <person name="Qiu Q."/>
            <person name="Yang H."/>
            <person name="Zhang Y.E."/>
            <person name="Wang W."/>
            <person name="Zhu M."/>
            <person name="He S."/>
            <person name="Zhang G."/>
        </authorList>
    </citation>
    <scope>NUCLEOTIDE SEQUENCE [LARGE SCALE GENOMIC DNA]</scope>
    <source>
        <strain evidence="1">Bchr_013</strain>
    </source>
</reference>
<organism evidence="1 2">
    <name type="scientific">Polypterus senegalus</name>
    <name type="common">Senegal bichir</name>
    <dbReference type="NCBI Taxonomy" id="55291"/>
    <lineage>
        <taxon>Eukaryota</taxon>
        <taxon>Metazoa</taxon>
        <taxon>Chordata</taxon>
        <taxon>Craniata</taxon>
        <taxon>Vertebrata</taxon>
        <taxon>Euteleostomi</taxon>
        <taxon>Actinopterygii</taxon>
        <taxon>Polypteriformes</taxon>
        <taxon>Polypteridae</taxon>
        <taxon>Polypterus</taxon>
    </lineage>
</organism>
<name>A0A8X7X6Y1_POLSE</name>
<protein>
    <submittedName>
        <fullName evidence="1">LRMDA protein</fullName>
    </submittedName>
</protein>
<accession>A0A8X7X6Y1</accession>
<dbReference type="Proteomes" id="UP000886611">
    <property type="component" value="Unassembled WGS sequence"/>
</dbReference>
<keyword evidence="2" id="KW-1185">Reference proteome</keyword>
<comment type="caution">
    <text evidence="1">The sequence shown here is derived from an EMBL/GenBank/DDBJ whole genome shotgun (WGS) entry which is preliminary data.</text>
</comment>
<dbReference type="EMBL" id="JAATIS010004040">
    <property type="protein sequence ID" value="KAG2462353.1"/>
    <property type="molecule type" value="Genomic_DNA"/>
</dbReference>
<gene>
    <name evidence="1" type="primary">Lrmda_0</name>
    <name evidence="1" type="ORF">GTO96_0001580</name>
</gene>
<dbReference type="AlphaFoldDB" id="A0A8X7X6Y1"/>